<feature type="non-terminal residue" evidence="2">
    <location>
        <position position="151"/>
    </location>
</feature>
<dbReference type="InterPro" id="IPR004513">
    <property type="entry name" value="FtsX"/>
</dbReference>
<reference evidence="2" key="1">
    <citation type="submission" date="2018-05" db="EMBL/GenBank/DDBJ databases">
        <authorList>
            <person name="Lanie J.A."/>
            <person name="Ng W.-L."/>
            <person name="Kazmierczak K.M."/>
            <person name="Andrzejewski T.M."/>
            <person name="Davidsen T.M."/>
            <person name="Wayne K.J."/>
            <person name="Tettelin H."/>
            <person name="Glass J.I."/>
            <person name="Rusch D."/>
            <person name="Podicherti R."/>
            <person name="Tsui H.-C.T."/>
            <person name="Winkler M.E."/>
        </authorList>
    </citation>
    <scope>NUCLEOTIDE SEQUENCE</scope>
</reference>
<protein>
    <recommendedName>
        <fullName evidence="1">FtsX extracellular domain-containing protein</fullName>
    </recommendedName>
</protein>
<name>A0A383D9N0_9ZZZZ</name>
<proteinExistence type="predicted"/>
<sequence length="151" mass="17074">MFLLSEGVKNLWRHKLTAFTAIFSIFLTLSVAGSLMIVGQNTNKIIEYLRGKYKIEVFFNENVSDKQIASVVEEFNKINGVRSTTLISKTDAGKIFKSQFGENILDIVGYNPLPASCVVNVVQYQIEKMNITPIVERIKSYPEVDEVQYQG</sequence>
<dbReference type="PANTHER" id="PTHR47755:SF1">
    <property type="entry name" value="CELL DIVISION PROTEIN FTSX"/>
    <property type="match status" value="1"/>
</dbReference>
<dbReference type="EMBL" id="UINC01215388">
    <property type="protein sequence ID" value="SVE41041.1"/>
    <property type="molecule type" value="Genomic_DNA"/>
</dbReference>
<dbReference type="InterPro" id="IPR040690">
    <property type="entry name" value="FtsX_ECD"/>
</dbReference>
<dbReference type="AlphaFoldDB" id="A0A383D9N0"/>
<dbReference type="Pfam" id="PF18075">
    <property type="entry name" value="FtsX_ECD"/>
    <property type="match status" value="1"/>
</dbReference>
<organism evidence="2">
    <name type="scientific">marine metagenome</name>
    <dbReference type="NCBI Taxonomy" id="408172"/>
    <lineage>
        <taxon>unclassified sequences</taxon>
        <taxon>metagenomes</taxon>
        <taxon>ecological metagenomes</taxon>
    </lineage>
</organism>
<accession>A0A383D9N0</accession>
<dbReference type="GO" id="GO:0051301">
    <property type="term" value="P:cell division"/>
    <property type="evidence" value="ECO:0007669"/>
    <property type="project" value="InterPro"/>
</dbReference>
<feature type="domain" description="FtsX extracellular" evidence="1">
    <location>
        <begin position="54"/>
        <end position="147"/>
    </location>
</feature>
<evidence type="ECO:0000259" key="1">
    <source>
        <dbReference type="Pfam" id="PF18075"/>
    </source>
</evidence>
<dbReference type="PANTHER" id="PTHR47755">
    <property type="entry name" value="CELL DIVISION PROTEIN FTSX"/>
    <property type="match status" value="1"/>
</dbReference>
<dbReference type="Gene3D" id="3.30.70.3040">
    <property type="match status" value="1"/>
</dbReference>
<dbReference type="GO" id="GO:0016020">
    <property type="term" value="C:membrane"/>
    <property type="evidence" value="ECO:0007669"/>
    <property type="project" value="InterPro"/>
</dbReference>
<gene>
    <name evidence="2" type="ORF">METZ01_LOCUS493895</name>
</gene>
<evidence type="ECO:0000313" key="2">
    <source>
        <dbReference type="EMBL" id="SVE41041.1"/>
    </source>
</evidence>